<evidence type="ECO:0008006" key="9">
    <source>
        <dbReference type="Google" id="ProtNLM"/>
    </source>
</evidence>
<feature type="transmembrane region" description="Helical" evidence="7">
    <location>
        <begin position="479"/>
        <end position="503"/>
    </location>
</feature>
<name>A0A7S4KT84_GUITH</name>
<evidence type="ECO:0000256" key="5">
    <source>
        <dbReference type="ARBA" id="ARBA00022989"/>
    </source>
</evidence>
<dbReference type="GO" id="GO:0009507">
    <property type="term" value="C:chloroplast"/>
    <property type="evidence" value="ECO:0007669"/>
    <property type="project" value="UniProtKB-SubCell"/>
</dbReference>
<evidence type="ECO:0000256" key="6">
    <source>
        <dbReference type="ARBA" id="ARBA00023136"/>
    </source>
</evidence>
<keyword evidence="3" id="KW-0813">Transport</keyword>
<evidence type="ECO:0000256" key="1">
    <source>
        <dbReference type="ARBA" id="ARBA00004141"/>
    </source>
</evidence>
<dbReference type="GO" id="GO:0016020">
    <property type="term" value="C:membrane"/>
    <property type="evidence" value="ECO:0007669"/>
    <property type="project" value="UniProtKB-SubCell"/>
</dbReference>
<evidence type="ECO:0000256" key="4">
    <source>
        <dbReference type="ARBA" id="ARBA00022692"/>
    </source>
</evidence>
<protein>
    <recommendedName>
        <fullName evidence="9">ABC transporter domain-containing protein</fullName>
    </recommendedName>
</protein>
<feature type="transmembrane region" description="Helical" evidence="7">
    <location>
        <begin position="368"/>
        <end position="389"/>
    </location>
</feature>
<comment type="subcellular location">
    <subcellularLocation>
        <location evidence="1">Membrane</location>
        <topology evidence="1">Multi-pass membrane protein</topology>
    </subcellularLocation>
    <subcellularLocation>
        <location evidence="2">Plastid</location>
        <location evidence="2">Chloroplast</location>
    </subcellularLocation>
</comment>
<feature type="transmembrane region" description="Helical" evidence="7">
    <location>
        <begin position="523"/>
        <end position="544"/>
    </location>
</feature>
<feature type="transmembrane region" description="Helical" evidence="7">
    <location>
        <begin position="587"/>
        <end position="608"/>
    </location>
</feature>
<accession>A0A7S4KT84</accession>
<keyword evidence="5 7" id="KW-1133">Transmembrane helix</keyword>
<dbReference type="GO" id="GO:0042626">
    <property type="term" value="F:ATPase-coupled transmembrane transporter activity"/>
    <property type="evidence" value="ECO:0007669"/>
    <property type="project" value="TreeGrafter"/>
</dbReference>
<dbReference type="EMBL" id="HBKN01022990">
    <property type="protein sequence ID" value="CAE2304916.1"/>
    <property type="molecule type" value="Transcribed_RNA"/>
</dbReference>
<organism evidence="8">
    <name type="scientific">Guillardia theta</name>
    <name type="common">Cryptophyte</name>
    <name type="synonym">Cryptomonas phi</name>
    <dbReference type="NCBI Taxonomy" id="55529"/>
    <lineage>
        <taxon>Eukaryota</taxon>
        <taxon>Cryptophyceae</taxon>
        <taxon>Pyrenomonadales</taxon>
        <taxon>Geminigeraceae</taxon>
        <taxon>Guillardia</taxon>
    </lineage>
</organism>
<evidence type="ECO:0000256" key="3">
    <source>
        <dbReference type="ARBA" id="ARBA00022448"/>
    </source>
</evidence>
<feature type="transmembrane region" description="Helical" evidence="7">
    <location>
        <begin position="439"/>
        <end position="467"/>
    </location>
</feature>
<proteinExistence type="predicted"/>
<dbReference type="PANTHER" id="PTHR48041">
    <property type="entry name" value="ABC TRANSPORTER G FAMILY MEMBER 28"/>
    <property type="match status" value="1"/>
</dbReference>
<dbReference type="InterPro" id="IPR050352">
    <property type="entry name" value="ABCG_transporters"/>
</dbReference>
<gene>
    <name evidence="8" type="ORF">GTHE00462_LOCUS18053</name>
</gene>
<keyword evidence="4 7" id="KW-0812">Transmembrane</keyword>
<evidence type="ECO:0000313" key="8">
    <source>
        <dbReference type="EMBL" id="CAE2304916.1"/>
    </source>
</evidence>
<reference evidence="8" key="1">
    <citation type="submission" date="2021-01" db="EMBL/GenBank/DDBJ databases">
        <authorList>
            <person name="Corre E."/>
            <person name="Pelletier E."/>
            <person name="Niang G."/>
            <person name="Scheremetjew M."/>
            <person name="Finn R."/>
            <person name="Kale V."/>
            <person name="Holt S."/>
            <person name="Cochrane G."/>
            <person name="Meng A."/>
            <person name="Brown T."/>
            <person name="Cohen L."/>
        </authorList>
    </citation>
    <scope>NUCLEOTIDE SEQUENCE</scope>
    <source>
        <strain evidence="8">CCMP 2712</strain>
    </source>
</reference>
<dbReference type="AlphaFoldDB" id="A0A7S4KT84"/>
<evidence type="ECO:0000256" key="7">
    <source>
        <dbReference type="SAM" id="Phobius"/>
    </source>
</evidence>
<dbReference type="SUPFAM" id="SSF52540">
    <property type="entry name" value="P-loop containing nucleoside triphosphate hydrolases"/>
    <property type="match status" value="1"/>
</dbReference>
<dbReference type="PANTHER" id="PTHR48041:SF91">
    <property type="entry name" value="ABC TRANSPORTER G FAMILY MEMBER 28"/>
    <property type="match status" value="1"/>
</dbReference>
<evidence type="ECO:0000256" key="2">
    <source>
        <dbReference type="ARBA" id="ARBA00004229"/>
    </source>
</evidence>
<dbReference type="Gene3D" id="3.40.50.300">
    <property type="entry name" value="P-loop containing nucleotide triphosphate hydrolases"/>
    <property type="match status" value="1"/>
</dbReference>
<dbReference type="InterPro" id="IPR027417">
    <property type="entry name" value="P-loop_NTPase"/>
</dbReference>
<keyword evidence="6 7" id="KW-0472">Membrane</keyword>
<sequence>MDGHLEKALNRAEFAISFEDLEVLHRDGSDRVRLVGPVTGCVKSGEVATFIGPSSLTVPLMNGLRSIYPCAASSAYNAVHTGTFVGGTVTWNGQEPTDVDPRVVAYVDLEAADVMPEQLTSLEILLYTIQVRVTFLSTAEQSGMADQVLDMLGIAEVNNTRYCDLSPANKRILRVAREIIGCAGMLLLNNPTCQLSPSQSVVFLEAMSRLSTSHAYAVIMAVPQVPPGCLSLFSDIFVLSKDGKTIYQGPASSFSTWFTANSLDRKHFSGLSGSSLALLAEFSTSDMLSHGIFMLPSNQVDKYLVMNADSDSYRSARRKALEVRSGKSPLPALIGRDGLPSSDRADLRWISAMLEMEWKLIARDSLAIHRYVVAPLFLGMLLGLVFSRLPDETVAVGMQERLGLFTILLLCFTLDSVRRRTALEKRMLWLDVCAGRMTLLAHSLFVCSGELFVKMGLSSACMALSVYLTASFKQEVGALLSFLLLTVASAWAIGILPICFQIVVSGSERSIKASAHLSSSPLLLSWAAGFLLLLFLLVAGYPLAPVDLPFPLPLLRSLSPYAYALDCFVANQMGGGGGELGYPTINVFVHLVALALLVVFYLILSVALSRSDYILGVLLPRVGMRVASDVQANLRWCRQACGWQEHEPLPDEERGDGRGGRTSYV</sequence>